<dbReference type="Proteomes" id="UP000196573">
    <property type="component" value="Unassembled WGS sequence"/>
</dbReference>
<keyword evidence="3" id="KW-1185">Reference proteome</keyword>
<dbReference type="AlphaFoldDB" id="A0A1X7AJL8"/>
<feature type="signal peptide" evidence="1">
    <location>
        <begin position="1"/>
        <end position="27"/>
    </location>
</feature>
<evidence type="ECO:0000313" key="3">
    <source>
        <dbReference type="Proteomes" id="UP000196573"/>
    </source>
</evidence>
<sequence>MKEKILTQFPTRLISTLMLVSSLTAFAHPNNDAEMNMTVNADIPEFIQIGGLPSRVTLNITPEGWLASDFIGFYVTRNGASPEQTKKFLLTVDSSSGQRNKKYFLSHELGNKNQLAVRVGLTKGTTASLDELIEVPVSGLESETSANLSSKQKTHTLALFNKNTKYINSLIPGKYSATFTITVQAK</sequence>
<dbReference type="RefSeq" id="WP_133060467.1">
    <property type="nucleotide sequence ID" value="NZ_CBCSCN010000002.1"/>
</dbReference>
<reference evidence="2 3" key="1">
    <citation type="submission" date="2017-03" db="EMBL/GenBank/DDBJ databases">
        <authorList>
            <person name="Afonso C.L."/>
            <person name="Miller P.J."/>
            <person name="Scott M.A."/>
            <person name="Spackman E."/>
            <person name="Goraichik I."/>
            <person name="Dimitrov K.M."/>
            <person name="Suarez D.L."/>
            <person name="Swayne D.E."/>
        </authorList>
    </citation>
    <scope>NUCLEOTIDE SEQUENCE [LARGE SCALE GENOMIC DNA]</scope>
    <source>
        <strain evidence="2">SB41UT1</strain>
    </source>
</reference>
<gene>
    <name evidence="2" type="ORF">EHSB41UT_02037</name>
</gene>
<proteinExistence type="predicted"/>
<accession>A0A1X7AJL8</accession>
<evidence type="ECO:0008006" key="4">
    <source>
        <dbReference type="Google" id="ProtNLM"/>
    </source>
</evidence>
<feature type="chain" id="PRO_5010878392" description="CS1 type fimbrial major subunit" evidence="1">
    <location>
        <begin position="28"/>
        <end position="186"/>
    </location>
</feature>
<name>A0A1X7AJL8_9GAMM</name>
<dbReference type="EMBL" id="FWPT01000004">
    <property type="protein sequence ID" value="SMA45922.1"/>
    <property type="molecule type" value="Genomic_DNA"/>
</dbReference>
<evidence type="ECO:0000313" key="2">
    <source>
        <dbReference type="EMBL" id="SMA45922.1"/>
    </source>
</evidence>
<evidence type="ECO:0000256" key="1">
    <source>
        <dbReference type="SAM" id="SignalP"/>
    </source>
</evidence>
<organism evidence="2 3">
    <name type="scientific">Parendozoicomonas haliclonae</name>
    <dbReference type="NCBI Taxonomy" id="1960125"/>
    <lineage>
        <taxon>Bacteria</taxon>
        <taxon>Pseudomonadati</taxon>
        <taxon>Pseudomonadota</taxon>
        <taxon>Gammaproteobacteria</taxon>
        <taxon>Oceanospirillales</taxon>
        <taxon>Endozoicomonadaceae</taxon>
        <taxon>Parendozoicomonas</taxon>
    </lineage>
</organism>
<protein>
    <recommendedName>
        <fullName evidence="4">CS1 type fimbrial major subunit</fullName>
    </recommendedName>
</protein>
<keyword evidence="1" id="KW-0732">Signal</keyword>